<dbReference type="RefSeq" id="WP_108777081.1">
    <property type="nucleotide sequence ID" value="NZ_CP029186.1"/>
</dbReference>
<dbReference type="Proteomes" id="UP000244929">
    <property type="component" value="Chromosome"/>
</dbReference>
<evidence type="ECO:0000313" key="3">
    <source>
        <dbReference type="Proteomes" id="UP000244929"/>
    </source>
</evidence>
<evidence type="ECO:0000259" key="1">
    <source>
        <dbReference type="PROSITE" id="PS50983"/>
    </source>
</evidence>
<dbReference type="OrthoDB" id="9797736at2"/>
<evidence type="ECO:0000313" key="2">
    <source>
        <dbReference type="EMBL" id="AWH84375.1"/>
    </source>
</evidence>
<accession>A0A2S1QVG2</accession>
<dbReference type="EMBL" id="CP029186">
    <property type="protein sequence ID" value="AWH84375.1"/>
    <property type="molecule type" value="Genomic_DNA"/>
</dbReference>
<dbReference type="PROSITE" id="PS51257">
    <property type="entry name" value="PROKAR_LIPOPROTEIN"/>
    <property type="match status" value="1"/>
</dbReference>
<name>A0A2S1QVG2_9FLAO</name>
<dbReference type="KEGG" id="falb:HYN59_04260"/>
<organism evidence="2 3">
    <name type="scientific">Flavobacterium album</name>
    <dbReference type="NCBI Taxonomy" id="2175091"/>
    <lineage>
        <taxon>Bacteria</taxon>
        <taxon>Pseudomonadati</taxon>
        <taxon>Bacteroidota</taxon>
        <taxon>Flavobacteriia</taxon>
        <taxon>Flavobacteriales</taxon>
        <taxon>Flavobacteriaceae</taxon>
        <taxon>Flavobacterium</taxon>
    </lineage>
</organism>
<protein>
    <submittedName>
        <fullName evidence="2">Hemin ABC transporter substrate-binding protein</fullName>
    </submittedName>
</protein>
<dbReference type="InterPro" id="IPR002491">
    <property type="entry name" value="ABC_transptr_periplasmic_BD"/>
</dbReference>
<dbReference type="PROSITE" id="PS50983">
    <property type="entry name" value="FE_B12_PBP"/>
    <property type="match status" value="1"/>
</dbReference>
<feature type="domain" description="Fe/B12 periplasmic-binding" evidence="1">
    <location>
        <begin position="44"/>
        <end position="297"/>
    </location>
</feature>
<reference evidence="2 3" key="1">
    <citation type="submission" date="2018-04" db="EMBL/GenBank/DDBJ databases">
        <title>Genome sequencing of Flavobacterium sp. HYN0059.</title>
        <authorList>
            <person name="Yi H."/>
            <person name="Baek C."/>
        </authorList>
    </citation>
    <scope>NUCLEOTIDE SEQUENCE [LARGE SCALE GENOMIC DNA]</scope>
    <source>
        <strain evidence="2 3">HYN0059</strain>
    </source>
</reference>
<dbReference type="InterPro" id="IPR050902">
    <property type="entry name" value="ABC_Transporter_SBP"/>
</dbReference>
<dbReference type="Pfam" id="PF01497">
    <property type="entry name" value="Peripla_BP_2"/>
    <property type="match status" value="1"/>
</dbReference>
<keyword evidence="3" id="KW-1185">Reference proteome</keyword>
<dbReference type="PANTHER" id="PTHR30535:SF4">
    <property type="entry name" value="HEMIN-BINDING PERIPLASMIC PROTEIN HMUT"/>
    <property type="match status" value="1"/>
</dbReference>
<dbReference type="PANTHER" id="PTHR30535">
    <property type="entry name" value="VITAMIN B12-BINDING PROTEIN"/>
    <property type="match status" value="1"/>
</dbReference>
<sequence length="298" mass="31579">MKKLNQFIVIAFVLYAMVSCKKEEKTTDTTNVKTESSAVAATQRIVSLNGAVTEVIAALGHEKEIVGRDVTSTYPESVKASAKDLGHVARGVSVEAIMALQPTLILGTEKDMTPELQAKIKASGIKSVIFKQEFSVDGAKRLIADVAAALGHKGDIKPIQDKIDTDLTDLVKFKKAPKVLFIYARGANMLMVSGTGTPIESIIQLSGSENAVTDFADFKPLTPEALIKGNPDAILLFDSGAESVKGIDGVLKIPGVDKTNAGKNKNIITMDGGLLTNFGPRTGEAAKALNQLLAKNAK</sequence>
<proteinExistence type="predicted"/>
<dbReference type="Gene3D" id="3.40.50.1980">
    <property type="entry name" value="Nitrogenase molybdenum iron protein domain"/>
    <property type="match status" value="2"/>
</dbReference>
<dbReference type="SUPFAM" id="SSF53807">
    <property type="entry name" value="Helical backbone' metal receptor"/>
    <property type="match status" value="1"/>
</dbReference>
<dbReference type="AlphaFoldDB" id="A0A2S1QVG2"/>
<gene>
    <name evidence="2" type="ORF">HYN59_04260</name>
</gene>